<gene>
    <name evidence="16" type="primary">20217223</name>
    <name evidence="15" type="ORF">HELRODRAFT_91322</name>
</gene>
<evidence type="ECO:0000256" key="10">
    <source>
        <dbReference type="ARBA" id="ARBA00023180"/>
    </source>
</evidence>
<dbReference type="STRING" id="6412.T1G826"/>
<dbReference type="InterPro" id="IPR019130">
    <property type="entry name" value="Macoilin"/>
</dbReference>
<evidence type="ECO:0000256" key="5">
    <source>
        <dbReference type="ARBA" id="ARBA00022553"/>
    </source>
</evidence>
<dbReference type="GO" id="GO:0023041">
    <property type="term" value="P:neuronal signal transduction"/>
    <property type="evidence" value="ECO:0007669"/>
    <property type="project" value="InterPro"/>
</dbReference>
<dbReference type="HOGENOM" id="CLU_753510_0_0_1"/>
<evidence type="ECO:0000256" key="14">
    <source>
        <dbReference type="SAM" id="MobiDB-lite"/>
    </source>
</evidence>
<dbReference type="PANTHER" id="PTHR47464">
    <property type="entry name" value="MACOILIN"/>
    <property type="match status" value="1"/>
</dbReference>
<dbReference type="CTD" id="20217223"/>
<keyword evidence="9" id="KW-0472">Membrane</keyword>
<feature type="region of interest" description="Disordered" evidence="14">
    <location>
        <begin position="261"/>
        <end position="368"/>
    </location>
</feature>
<dbReference type="InParanoid" id="T1G826"/>
<reference evidence="16" key="3">
    <citation type="submission" date="2015-06" db="UniProtKB">
        <authorList>
            <consortium name="EnsemblMetazoa"/>
        </authorList>
    </citation>
    <scope>IDENTIFICATION</scope>
</reference>
<evidence type="ECO:0000313" key="17">
    <source>
        <dbReference type="Proteomes" id="UP000015101"/>
    </source>
</evidence>
<dbReference type="GeneID" id="20217223"/>
<evidence type="ECO:0000256" key="13">
    <source>
        <dbReference type="SAM" id="Coils"/>
    </source>
</evidence>
<dbReference type="GO" id="GO:0031965">
    <property type="term" value="C:nuclear membrane"/>
    <property type="evidence" value="ECO:0007669"/>
    <property type="project" value="UniProtKB-SubCell"/>
</dbReference>
<organism evidence="16 17">
    <name type="scientific">Helobdella robusta</name>
    <name type="common">Californian leech</name>
    <dbReference type="NCBI Taxonomy" id="6412"/>
    <lineage>
        <taxon>Eukaryota</taxon>
        <taxon>Metazoa</taxon>
        <taxon>Spiralia</taxon>
        <taxon>Lophotrochozoa</taxon>
        <taxon>Annelida</taxon>
        <taxon>Clitellata</taxon>
        <taxon>Hirudinea</taxon>
        <taxon>Rhynchobdellida</taxon>
        <taxon>Glossiphoniidae</taxon>
        <taxon>Helobdella</taxon>
    </lineage>
</organism>
<feature type="compositionally biased region" description="Polar residues" evidence="14">
    <location>
        <begin position="356"/>
        <end position="368"/>
    </location>
</feature>
<dbReference type="EMBL" id="KB097795">
    <property type="protein sequence ID" value="ESN89860.1"/>
    <property type="molecule type" value="Genomic_DNA"/>
</dbReference>
<feature type="coiled-coil region" evidence="13">
    <location>
        <begin position="30"/>
        <end position="104"/>
    </location>
</feature>
<keyword evidence="11" id="KW-0539">Nucleus</keyword>
<dbReference type="PANTHER" id="PTHR47464:SF2">
    <property type="entry name" value="MACOILIN"/>
    <property type="match status" value="1"/>
</dbReference>
<dbReference type="AlphaFoldDB" id="T1G826"/>
<dbReference type="GO" id="GO:0030867">
    <property type="term" value="C:rough endoplasmic reticulum membrane"/>
    <property type="evidence" value="ECO:0007669"/>
    <property type="project" value="UniProtKB-SubCell"/>
</dbReference>
<protein>
    <recommendedName>
        <fullName evidence="4">Macoilin</fullName>
    </recommendedName>
    <alternativeName>
        <fullName evidence="12">Transmembrane protein 57</fullName>
    </alternativeName>
</protein>
<keyword evidence="5" id="KW-0597">Phosphoprotein</keyword>
<keyword evidence="13" id="KW-0175">Coiled coil</keyword>
<dbReference type="RefSeq" id="XP_009032025.1">
    <property type="nucleotide sequence ID" value="XM_009033777.1"/>
</dbReference>
<evidence type="ECO:0000256" key="9">
    <source>
        <dbReference type="ARBA" id="ARBA00023136"/>
    </source>
</evidence>
<dbReference type="EMBL" id="AMQM01008560">
    <property type="status" value="NOT_ANNOTATED_CDS"/>
    <property type="molecule type" value="Genomic_DNA"/>
</dbReference>
<feature type="compositionally biased region" description="Low complexity" evidence="14">
    <location>
        <begin position="262"/>
        <end position="274"/>
    </location>
</feature>
<feature type="compositionally biased region" description="Low complexity" evidence="14">
    <location>
        <begin position="345"/>
        <end position="355"/>
    </location>
</feature>
<dbReference type="Proteomes" id="UP000015101">
    <property type="component" value="Unassembled WGS sequence"/>
</dbReference>
<evidence type="ECO:0000313" key="16">
    <source>
        <dbReference type="EnsemblMetazoa" id="HelroP91322"/>
    </source>
</evidence>
<evidence type="ECO:0000256" key="12">
    <source>
        <dbReference type="ARBA" id="ARBA00031129"/>
    </source>
</evidence>
<feature type="coiled-coil region" evidence="13">
    <location>
        <begin position="131"/>
        <end position="172"/>
    </location>
</feature>
<feature type="compositionally biased region" description="Low complexity" evidence="14">
    <location>
        <begin position="300"/>
        <end position="332"/>
    </location>
</feature>
<evidence type="ECO:0000256" key="4">
    <source>
        <dbReference type="ARBA" id="ARBA00021882"/>
    </source>
</evidence>
<evidence type="ECO:0000256" key="3">
    <source>
        <dbReference type="ARBA" id="ARBA00004269"/>
    </source>
</evidence>
<keyword evidence="17" id="KW-1185">Reference proteome</keyword>
<keyword evidence="8" id="KW-1133">Transmembrane helix</keyword>
<dbReference type="KEGG" id="hro:HELRODRAFT_91322"/>
<evidence type="ECO:0000256" key="8">
    <source>
        <dbReference type="ARBA" id="ARBA00022989"/>
    </source>
</evidence>
<dbReference type="eggNOG" id="KOG1821">
    <property type="taxonomic scope" value="Eukaryota"/>
</dbReference>
<dbReference type="OMA" id="CELQISK"/>
<evidence type="ECO:0000256" key="11">
    <source>
        <dbReference type="ARBA" id="ARBA00023242"/>
    </source>
</evidence>
<accession>T1G826</accession>
<reference evidence="15 17" key="2">
    <citation type="journal article" date="2013" name="Nature">
        <title>Insights into bilaterian evolution from three spiralian genomes.</title>
        <authorList>
            <person name="Simakov O."/>
            <person name="Marletaz F."/>
            <person name="Cho S.J."/>
            <person name="Edsinger-Gonzales E."/>
            <person name="Havlak P."/>
            <person name="Hellsten U."/>
            <person name="Kuo D.H."/>
            <person name="Larsson T."/>
            <person name="Lv J."/>
            <person name="Arendt D."/>
            <person name="Savage R."/>
            <person name="Osoegawa K."/>
            <person name="de Jong P."/>
            <person name="Grimwood J."/>
            <person name="Chapman J.A."/>
            <person name="Shapiro H."/>
            <person name="Aerts A."/>
            <person name="Otillar R.P."/>
            <person name="Terry A.Y."/>
            <person name="Boore J.L."/>
            <person name="Grigoriev I.V."/>
            <person name="Lindberg D.R."/>
            <person name="Seaver E.C."/>
            <person name="Weisblat D.A."/>
            <person name="Putnam N.H."/>
            <person name="Rokhsar D.S."/>
        </authorList>
    </citation>
    <scope>NUCLEOTIDE SEQUENCE</scope>
</reference>
<comment type="function">
    <text evidence="1">Plays a role in the regulation of neuronal activity.</text>
</comment>
<reference evidence="17" key="1">
    <citation type="submission" date="2012-12" db="EMBL/GenBank/DDBJ databases">
        <authorList>
            <person name="Hellsten U."/>
            <person name="Grimwood J."/>
            <person name="Chapman J.A."/>
            <person name="Shapiro H."/>
            <person name="Aerts A."/>
            <person name="Otillar R.P."/>
            <person name="Terry A.Y."/>
            <person name="Boore J.L."/>
            <person name="Simakov O."/>
            <person name="Marletaz F."/>
            <person name="Cho S.-J."/>
            <person name="Edsinger-Gonzales E."/>
            <person name="Havlak P."/>
            <person name="Kuo D.-H."/>
            <person name="Larsson T."/>
            <person name="Lv J."/>
            <person name="Arendt D."/>
            <person name="Savage R."/>
            <person name="Osoegawa K."/>
            <person name="de Jong P."/>
            <person name="Lindberg D.R."/>
            <person name="Seaver E.C."/>
            <person name="Weisblat D.A."/>
            <person name="Putnam N.H."/>
            <person name="Grigoriev I.V."/>
            <person name="Rokhsar D.S."/>
        </authorList>
    </citation>
    <scope>NUCLEOTIDE SEQUENCE</scope>
</reference>
<name>T1G826_HELRO</name>
<dbReference type="OrthoDB" id="10071111at2759"/>
<proteinExistence type="predicted"/>
<keyword evidence="10" id="KW-0325">Glycoprotein</keyword>
<evidence type="ECO:0000256" key="6">
    <source>
        <dbReference type="ARBA" id="ARBA00022692"/>
    </source>
</evidence>
<evidence type="ECO:0000256" key="1">
    <source>
        <dbReference type="ARBA" id="ARBA00003440"/>
    </source>
</evidence>
<evidence type="ECO:0000313" key="15">
    <source>
        <dbReference type="EMBL" id="ESN89860.1"/>
    </source>
</evidence>
<evidence type="ECO:0000256" key="7">
    <source>
        <dbReference type="ARBA" id="ARBA00022824"/>
    </source>
</evidence>
<keyword evidence="7" id="KW-0256">Endoplasmic reticulum</keyword>
<keyword evidence="6" id="KW-0812">Transmembrane</keyword>
<dbReference type="Pfam" id="PF09726">
    <property type="entry name" value="Macoilin"/>
    <property type="match status" value="1"/>
</dbReference>
<evidence type="ECO:0000256" key="2">
    <source>
        <dbReference type="ARBA" id="ARBA00004232"/>
    </source>
</evidence>
<dbReference type="EnsemblMetazoa" id="HelroT91322">
    <property type="protein sequence ID" value="HelroP91322"/>
    <property type="gene ID" value="HelroG91322"/>
</dbReference>
<comment type="subcellular location">
    <subcellularLocation>
        <location evidence="2">Nucleus membrane</location>
        <topology evidence="2">Multi-pass membrane protein</topology>
    </subcellularLocation>
    <subcellularLocation>
        <location evidence="3">Rough endoplasmic reticulum membrane</location>
        <topology evidence="3">Multi-pass membrane protein</topology>
    </subcellularLocation>
</comment>
<sequence length="368" mass="41461">IDSRLEADVKRMRCELQISKNVESELRSQISNLSATEKSSKAELNQLRQDNESLQAKLVKQILGRQQDKQNLAIAERRLAEERKQKATLENQLTTEKKKKAEEAAAALFKASTAAAAIKSECISDMCKSSKSELDNELKKVKNDLKSKDDKIKQLENDIQSMKQQQGSSQEAEVLKSALVVLQSKNSQLELSLSSETRLKLDLFSALGDAKRQIEIQQGLLIQKDRELRDLKTHIAEVMAFLPVSNSSYCGPNNSQLAMLFSPSSSTSSPSPMSAYPYNPGNHMMEQSPPKTPILTHHPQYSQQQQQQQQQQYQQQQHQQQQQYQQQQQQPQINSDGSVSPSPQPSSQHQQQQQQLNGNYGPTSSQQM</sequence>